<name>T1BE73_9ZZZZ</name>
<dbReference type="GO" id="GO:0005524">
    <property type="term" value="F:ATP binding"/>
    <property type="evidence" value="ECO:0007669"/>
    <property type="project" value="UniProtKB-KW"/>
</dbReference>
<feature type="non-terminal residue" evidence="7">
    <location>
        <position position="227"/>
    </location>
</feature>
<evidence type="ECO:0000313" key="7">
    <source>
        <dbReference type="EMBL" id="EQD71226.1"/>
    </source>
</evidence>
<feature type="transmembrane region" description="Helical" evidence="5">
    <location>
        <begin position="91"/>
        <end position="114"/>
    </location>
</feature>
<dbReference type="PROSITE" id="PS50929">
    <property type="entry name" value="ABC_TM1F"/>
    <property type="match status" value="1"/>
</dbReference>
<dbReference type="Pfam" id="PF00664">
    <property type="entry name" value="ABC_membrane"/>
    <property type="match status" value="1"/>
</dbReference>
<feature type="non-terminal residue" evidence="7">
    <location>
        <position position="1"/>
    </location>
</feature>
<accession>T1BE73</accession>
<organism evidence="7">
    <name type="scientific">mine drainage metagenome</name>
    <dbReference type="NCBI Taxonomy" id="410659"/>
    <lineage>
        <taxon>unclassified sequences</taxon>
        <taxon>metagenomes</taxon>
        <taxon>ecological metagenomes</taxon>
    </lineage>
</organism>
<comment type="caution">
    <text evidence="7">The sequence shown here is derived from an EMBL/GenBank/DDBJ whole genome shotgun (WGS) entry which is preliminary data.</text>
</comment>
<dbReference type="InterPro" id="IPR036640">
    <property type="entry name" value="ABC1_TM_sf"/>
</dbReference>
<dbReference type="GO" id="GO:0015421">
    <property type="term" value="F:ABC-type oligopeptide transporter activity"/>
    <property type="evidence" value="ECO:0007669"/>
    <property type="project" value="TreeGrafter"/>
</dbReference>
<evidence type="ECO:0000256" key="3">
    <source>
        <dbReference type="ARBA" id="ARBA00022989"/>
    </source>
</evidence>
<keyword evidence="3 5" id="KW-1133">Transmembrane helix</keyword>
<evidence type="ECO:0000256" key="2">
    <source>
        <dbReference type="ARBA" id="ARBA00022692"/>
    </source>
</evidence>
<evidence type="ECO:0000256" key="1">
    <source>
        <dbReference type="ARBA" id="ARBA00004141"/>
    </source>
</evidence>
<sequence>VVLLVLDLPLGLVCLSGFVPLWFLTRWYQRESSAAYRNNRTAMARVIVQFTESLRGIRAVHAFRRQARNDEIFGQLSEGYRLSMSRSFKLLGVYWPGIVLIGNLTTAAVLLYGGVRVIDGAMQVGVLASFVLYLRRFFEPLAEVSQFYDSFQAAAAGFEKLAGVLDERPGVPMPAHGAPPPAGGWRGRVDFNNVRFGYRDGIDVLSGFDLHIPAGQTVALLGATGAG</sequence>
<dbReference type="EMBL" id="AUZY01002860">
    <property type="protein sequence ID" value="EQD71226.1"/>
    <property type="molecule type" value="Genomic_DNA"/>
</dbReference>
<protein>
    <submittedName>
        <fullName evidence="7">ABC transporter, ATP-binding protein</fullName>
    </submittedName>
</protein>
<dbReference type="Gene3D" id="3.40.50.300">
    <property type="entry name" value="P-loop containing nucleotide triphosphate hydrolases"/>
    <property type="match status" value="1"/>
</dbReference>
<proteinExistence type="predicted"/>
<dbReference type="PANTHER" id="PTHR43394:SF1">
    <property type="entry name" value="ATP-BINDING CASSETTE SUB-FAMILY B MEMBER 10, MITOCHONDRIAL"/>
    <property type="match status" value="1"/>
</dbReference>
<keyword evidence="7" id="KW-0067">ATP-binding</keyword>
<feature type="transmembrane region" description="Helical" evidence="5">
    <location>
        <begin position="6"/>
        <end position="24"/>
    </location>
</feature>
<evidence type="ECO:0000259" key="6">
    <source>
        <dbReference type="PROSITE" id="PS50929"/>
    </source>
</evidence>
<dbReference type="SUPFAM" id="SSF90123">
    <property type="entry name" value="ABC transporter transmembrane region"/>
    <property type="match status" value="1"/>
</dbReference>
<dbReference type="PANTHER" id="PTHR43394">
    <property type="entry name" value="ATP-DEPENDENT PERMEASE MDL1, MITOCHONDRIAL"/>
    <property type="match status" value="1"/>
</dbReference>
<dbReference type="GO" id="GO:0016020">
    <property type="term" value="C:membrane"/>
    <property type="evidence" value="ECO:0007669"/>
    <property type="project" value="UniProtKB-SubCell"/>
</dbReference>
<gene>
    <name evidence="7" type="ORF">B1B_04579</name>
</gene>
<dbReference type="InterPro" id="IPR039421">
    <property type="entry name" value="Type_1_exporter"/>
</dbReference>
<dbReference type="Gene3D" id="1.20.1560.10">
    <property type="entry name" value="ABC transporter type 1, transmembrane domain"/>
    <property type="match status" value="1"/>
</dbReference>
<keyword evidence="4 5" id="KW-0472">Membrane</keyword>
<dbReference type="InterPro" id="IPR027417">
    <property type="entry name" value="P-loop_NTPase"/>
</dbReference>
<reference evidence="7" key="2">
    <citation type="journal article" date="2014" name="ISME J.">
        <title>Microbial stratification in low pH oxic and suboxic macroscopic growths along an acid mine drainage.</title>
        <authorList>
            <person name="Mendez-Garcia C."/>
            <person name="Mesa V."/>
            <person name="Sprenger R.R."/>
            <person name="Richter M."/>
            <person name="Diez M.S."/>
            <person name="Solano J."/>
            <person name="Bargiela R."/>
            <person name="Golyshina O.V."/>
            <person name="Manteca A."/>
            <person name="Ramos J.L."/>
            <person name="Gallego J.R."/>
            <person name="Llorente I."/>
            <person name="Martins Dos Santos V.A."/>
            <person name="Jensen O.N."/>
            <person name="Pelaez A.I."/>
            <person name="Sanchez J."/>
            <person name="Ferrer M."/>
        </authorList>
    </citation>
    <scope>NUCLEOTIDE SEQUENCE</scope>
</reference>
<dbReference type="InterPro" id="IPR011527">
    <property type="entry name" value="ABC1_TM_dom"/>
</dbReference>
<dbReference type="SUPFAM" id="SSF52540">
    <property type="entry name" value="P-loop containing nucleoside triphosphate hydrolases"/>
    <property type="match status" value="1"/>
</dbReference>
<feature type="domain" description="ABC transmembrane type-1" evidence="6">
    <location>
        <begin position="1"/>
        <end position="153"/>
    </location>
</feature>
<comment type="subcellular location">
    <subcellularLocation>
        <location evidence="1">Membrane</location>
        <topology evidence="1">Multi-pass membrane protein</topology>
    </subcellularLocation>
</comment>
<keyword evidence="2 5" id="KW-0812">Transmembrane</keyword>
<evidence type="ECO:0000256" key="5">
    <source>
        <dbReference type="SAM" id="Phobius"/>
    </source>
</evidence>
<keyword evidence="7" id="KW-0547">Nucleotide-binding</keyword>
<evidence type="ECO:0000256" key="4">
    <source>
        <dbReference type="ARBA" id="ARBA00023136"/>
    </source>
</evidence>
<reference evidence="7" key="1">
    <citation type="submission" date="2013-08" db="EMBL/GenBank/DDBJ databases">
        <authorList>
            <person name="Mendez C."/>
            <person name="Richter M."/>
            <person name="Ferrer M."/>
            <person name="Sanchez J."/>
        </authorList>
    </citation>
    <scope>NUCLEOTIDE SEQUENCE</scope>
</reference>
<dbReference type="AlphaFoldDB" id="T1BE73"/>